<proteinExistence type="predicted"/>
<dbReference type="InterPro" id="IPR003737">
    <property type="entry name" value="GlcNAc_PI_deacetylase-related"/>
</dbReference>
<dbReference type="AlphaFoldDB" id="A0A918DHV9"/>
<keyword evidence="3" id="KW-1185">Reference proteome</keyword>
<dbReference type="RefSeq" id="WP_188692046.1">
    <property type="nucleotide sequence ID" value="NZ_BMLS01000002.1"/>
</dbReference>
<protein>
    <recommendedName>
        <fullName evidence="4">N-acetylglucosaminyl deacetylase, LmbE family</fullName>
    </recommendedName>
</protein>
<dbReference type="GO" id="GO:0016811">
    <property type="term" value="F:hydrolase activity, acting on carbon-nitrogen (but not peptide) bonds, in linear amides"/>
    <property type="evidence" value="ECO:0007669"/>
    <property type="project" value="TreeGrafter"/>
</dbReference>
<reference evidence="2" key="2">
    <citation type="submission" date="2020-09" db="EMBL/GenBank/DDBJ databases">
        <authorList>
            <person name="Sun Q."/>
            <person name="Zhou Y."/>
        </authorList>
    </citation>
    <scope>NUCLEOTIDE SEQUENCE</scope>
    <source>
        <strain evidence="2">CGMCC 1.7086</strain>
    </source>
</reference>
<dbReference type="Pfam" id="PF02585">
    <property type="entry name" value="PIG-L"/>
    <property type="match status" value="1"/>
</dbReference>
<accession>A0A918DHV9</accession>
<organism evidence="2 3">
    <name type="scientific">Bowmanella pacifica</name>
    <dbReference type="NCBI Taxonomy" id="502051"/>
    <lineage>
        <taxon>Bacteria</taxon>
        <taxon>Pseudomonadati</taxon>
        <taxon>Pseudomonadota</taxon>
        <taxon>Gammaproteobacteria</taxon>
        <taxon>Alteromonadales</taxon>
        <taxon>Alteromonadaceae</taxon>
        <taxon>Bowmanella</taxon>
    </lineage>
</organism>
<keyword evidence="1" id="KW-0732">Signal</keyword>
<sequence length="270" mass="29590">MNKLTQFAISLGLAFTALSPAMASEPAKPSILAIFAHPDDEVTVGPLLARYAREGHDVYLAVVTDGQHGVTEHAGIAAGEALKQTRLAETQCATKALGINPPIMLEFVDGSLAQWQNLQPLDSSIAKLFEQVKPNVVITWGPEGGYGHPDHRMVSNLVAQVYQKATEHSPDTLYFAAASELELHKYQDNGSGFGQLIQHNWHTSEDKWLTHKVAFTKADMQRAAKAIACHQSQFTPADIQAISRFVDGPSKQVYLRQSHIEVPQKQGLFE</sequence>
<dbReference type="PANTHER" id="PTHR12993">
    <property type="entry name" value="N-ACETYLGLUCOSAMINYL-PHOSPHATIDYLINOSITOL DE-N-ACETYLASE-RELATED"/>
    <property type="match status" value="1"/>
</dbReference>
<dbReference type="Gene3D" id="3.40.50.10320">
    <property type="entry name" value="LmbE-like"/>
    <property type="match status" value="1"/>
</dbReference>
<reference evidence="2" key="1">
    <citation type="journal article" date="2014" name="Int. J. Syst. Evol. Microbiol.">
        <title>Complete genome sequence of Corynebacterium casei LMG S-19264T (=DSM 44701T), isolated from a smear-ripened cheese.</title>
        <authorList>
            <consortium name="US DOE Joint Genome Institute (JGI-PGF)"/>
            <person name="Walter F."/>
            <person name="Albersmeier A."/>
            <person name="Kalinowski J."/>
            <person name="Ruckert C."/>
        </authorList>
    </citation>
    <scope>NUCLEOTIDE SEQUENCE</scope>
    <source>
        <strain evidence="2">CGMCC 1.7086</strain>
    </source>
</reference>
<dbReference type="Proteomes" id="UP000606935">
    <property type="component" value="Unassembled WGS sequence"/>
</dbReference>
<evidence type="ECO:0000256" key="1">
    <source>
        <dbReference type="SAM" id="SignalP"/>
    </source>
</evidence>
<comment type="caution">
    <text evidence="2">The sequence shown here is derived from an EMBL/GenBank/DDBJ whole genome shotgun (WGS) entry which is preliminary data.</text>
</comment>
<feature type="signal peptide" evidence="1">
    <location>
        <begin position="1"/>
        <end position="23"/>
    </location>
</feature>
<name>A0A918DHV9_9ALTE</name>
<gene>
    <name evidence="2" type="ORF">GCM10010982_12880</name>
</gene>
<dbReference type="InterPro" id="IPR024078">
    <property type="entry name" value="LmbE-like_dom_sf"/>
</dbReference>
<evidence type="ECO:0000313" key="2">
    <source>
        <dbReference type="EMBL" id="GGO67136.1"/>
    </source>
</evidence>
<dbReference type="SUPFAM" id="SSF102588">
    <property type="entry name" value="LmbE-like"/>
    <property type="match status" value="1"/>
</dbReference>
<dbReference type="EMBL" id="BMLS01000002">
    <property type="protein sequence ID" value="GGO67136.1"/>
    <property type="molecule type" value="Genomic_DNA"/>
</dbReference>
<dbReference type="PANTHER" id="PTHR12993:SF11">
    <property type="entry name" value="N-ACETYLGLUCOSAMINYL-PHOSPHATIDYLINOSITOL DE-N-ACETYLASE"/>
    <property type="match status" value="1"/>
</dbReference>
<evidence type="ECO:0000313" key="3">
    <source>
        <dbReference type="Proteomes" id="UP000606935"/>
    </source>
</evidence>
<feature type="chain" id="PRO_5038100353" description="N-acetylglucosaminyl deacetylase, LmbE family" evidence="1">
    <location>
        <begin position="24"/>
        <end position="270"/>
    </location>
</feature>
<evidence type="ECO:0008006" key="4">
    <source>
        <dbReference type="Google" id="ProtNLM"/>
    </source>
</evidence>